<dbReference type="EMBL" id="GBRH01269951">
    <property type="protein sequence ID" value="JAD27944.1"/>
    <property type="molecule type" value="Transcribed_RNA"/>
</dbReference>
<evidence type="ECO:0000313" key="2">
    <source>
        <dbReference type="EMBL" id="JAD27944.1"/>
    </source>
</evidence>
<keyword evidence="1" id="KW-0812">Transmembrane</keyword>
<proteinExistence type="predicted"/>
<accession>A0A0A8YMS1</accession>
<dbReference type="AlphaFoldDB" id="A0A0A8YMS1"/>
<feature type="transmembrane region" description="Helical" evidence="1">
    <location>
        <begin position="6"/>
        <end position="24"/>
    </location>
</feature>
<evidence type="ECO:0000256" key="1">
    <source>
        <dbReference type="SAM" id="Phobius"/>
    </source>
</evidence>
<keyword evidence="1" id="KW-1133">Transmembrane helix</keyword>
<protein>
    <submittedName>
        <fullName evidence="2">Uncharacterized protein</fullName>
    </submittedName>
</protein>
<keyword evidence="1" id="KW-0472">Membrane</keyword>
<reference evidence="2" key="1">
    <citation type="submission" date="2014-09" db="EMBL/GenBank/DDBJ databases">
        <authorList>
            <person name="Magalhaes I.L.F."/>
            <person name="Oliveira U."/>
            <person name="Santos F.R."/>
            <person name="Vidigal T.H.D.A."/>
            <person name="Brescovit A.D."/>
            <person name="Santos A.J."/>
        </authorList>
    </citation>
    <scope>NUCLEOTIDE SEQUENCE</scope>
    <source>
        <tissue evidence="2">Shoot tissue taken approximately 20 cm above the soil surface</tissue>
    </source>
</reference>
<reference evidence="2" key="2">
    <citation type="journal article" date="2015" name="Data Brief">
        <title>Shoot transcriptome of the giant reed, Arundo donax.</title>
        <authorList>
            <person name="Barrero R.A."/>
            <person name="Guerrero F.D."/>
            <person name="Moolhuijzen P."/>
            <person name="Goolsby J.A."/>
            <person name="Tidwell J."/>
            <person name="Bellgard S.E."/>
            <person name="Bellgard M.I."/>
        </authorList>
    </citation>
    <scope>NUCLEOTIDE SEQUENCE</scope>
    <source>
        <tissue evidence="2">Shoot tissue taken approximately 20 cm above the soil surface</tissue>
    </source>
</reference>
<sequence length="40" mass="4826">MKSHFLASWCYVVYAYFALLRLMMGRNCTFLQDRFLNSDI</sequence>
<organism evidence="2">
    <name type="scientific">Arundo donax</name>
    <name type="common">Giant reed</name>
    <name type="synonym">Donax arundinaceus</name>
    <dbReference type="NCBI Taxonomy" id="35708"/>
    <lineage>
        <taxon>Eukaryota</taxon>
        <taxon>Viridiplantae</taxon>
        <taxon>Streptophyta</taxon>
        <taxon>Embryophyta</taxon>
        <taxon>Tracheophyta</taxon>
        <taxon>Spermatophyta</taxon>
        <taxon>Magnoliopsida</taxon>
        <taxon>Liliopsida</taxon>
        <taxon>Poales</taxon>
        <taxon>Poaceae</taxon>
        <taxon>PACMAD clade</taxon>
        <taxon>Arundinoideae</taxon>
        <taxon>Arundineae</taxon>
        <taxon>Arundo</taxon>
    </lineage>
</organism>
<name>A0A0A8YMS1_ARUDO</name>